<protein>
    <submittedName>
        <fullName evidence="2">Uncharacterized protein</fullName>
    </submittedName>
</protein>
<evidence type="ECO:0000313" key="2">
    <source>
        <dbReference type="EMBL" id="EDW65941.1"/>
    </source>
</evidence>
<reference evidence="2 3" key="1">
    <citation type="journal article" date="2007" name="Nature">
        <title>Evolution of genes and genomes on the Drosophila phylogeny.</title>
        <authorList>
            <consortium name="Drosophila 12 Genomes Consortium"/>
            <person name="Clark A.G."/>
            <person name="Eisen M.B."/>
            <person name="Smith D.R."/>
            <person name="Bergman C.M."/>
            <person name="Oliver B."/>
            <person name="Markow T.A."/>
            <person name="Kaufman T.C."/>
            <person name="Kellis M."/>
            <person name="Gelbart W."/>
            <person name="Iyer V.N."/>
            <person name="Pollard D.A."/>
            <person name="Sackton T.B."/>
            <person name="Larracuente A.M."/>
            <person name="Singh N.D."/>
            <person name="Abad J.P."/>
            <person name="Abt D.N."/>
            <person name="Adryan B."/>
            <person name="Aguade M."/>
            <person name="Akashi H."/>
            <person name="Anderson W.W."/>
            <person name="Aquadro C.F."/>
            <person name="Ardell D.H."/>
            <person name="Arguello R."/>
            <person name="Artieri C.G."/>
            <person name="Barbash D.A."/>
            <person name="Barker D."/>
            <person name="Barsanti P."/>
            <person name="Batterham P."/>
            <person name="Batzoglou S."/>
            <person name="Begun D."/>
            <person name="Bhutkar A."/>
            <person name="Blanco E."/>
            <person name="Bosak S.A."/>
            <person name="Bradley R.K."/>
            <person name="Brand A.D."/>
            <person name="Brent M.R."/>
            <person name="Brooks A.N."/>
            <person name="Brown R.H."/>
            <person name="Butlin R.K."/>
            <person name="Caggese C."/>
            <person name="Calvi B.R."/>
            <person name="Bernardo de Carvalho A."/>
            <person name="Caspi A."/>
            <person name="Castrezana S."/>
            <person name="Celniker S.E."/>
            <person name="Chang J.L."/>
            <person name="Chapple C."/>
            <person name="Chatterji S."/>
            <person name="Chinwalla A."/>
            <person name="Civetta A."/>
            <person name="Clifton S.W."/>
            <person name="Comeron J.M."/>
            <person name="Costello J.C."/>
            <person name="Coyne J.A."/>
            <person name="Daub J."/>
            <person name="David R.G."/>
            <person name="Delcher A.L."/>
            <person name="Delehaunty K."/>
            <person name="Do C.B."/>
            <person name="Ebling H."/>
            <person name="Edwards K."/>
            <person name="Eickbush T."/>
            <person name="Evans J.D."/>
            <person name="Filipski A."/>
            <person name="Findeiss S."/>
            <person name="Freyhult E."/>
            <person name="Fulton L."/>
            <person name="Fulton R."/>
            <person name="Garcia A.C."/>
            <person name="Gardiner A."/>
            <person name="Garfield D.A."/>
            <person name="Garvin B.E."/>
            <person name="Gibson G."/>
            <person name="Gilbert D."/>
            <person name="Gnerre S."/>
            <person name="Godfrey J."/>
            <person name="Good R."/>
            <person name="Gotea V."/>
            <person name="Gravely B."/>
            <person name="Greenberg A.J."/>
            <person name="Griffiths-Jones S."/>
            <person name="Gross S."/>
            <person name="Guigo R."/>
            <person name="Gustafson E.A."/>
            <person name="Haerty W."/>
            <person name="Hahn M.W."/>
            <person name="Halligan D.L."/>
            <person name="Halpern A.L."/>
            <person name="Halter G.M."/>
            <person name="Han M.V."/>
            <person name="Heger A."/>
            <person name="Hillier L."/>
            <person name="Hinrichs A.S."/>
            <person name="Holmes I."/>
            <person name="Hoskins R.A."/>
            <person name="Hubisz M.J."/>
            <person name="Hultmark D."/>
            <person name="Huntley M.A."/>
            <person name="Jaffe D.B."/>
            <person name="Jagadeeshan S."/>
            <person name="Jeck W.R."/>
            <person name="Johnson J."/>
            <person name="Jones C.D."/>
            <person name="Jordan W.C."/>
            <person name="Karpen G.H."/>
            <person name="Kataoka E."/>
            <person name="Keightley P.D."/>
            <person name="Kheradpour P."/>
            <person name="Kirkness E.F."/>
            <person name="Koerich L.B."/>
            <person name="Kristiansen K."/>
            <person name="Kudrna D."/>
            <person name="Kulathinal R.J."/>
            <person name="Kumar S."/>
            <person name="Kwok R."/>
            <person name="Lander E."/>
            <person name="Langley C.H."/>
            <person name="Lapoint R."/>
            <person name="Lazzaro B.P."/>
            <person name="Lee S.J."/>
            <person name="Levesque L."/>
            <person name="Li R."/>
            <person name="Lin C.F."/>
            <person name="Lin M.F."/>
            <person name="Lindblad-Toh K."/>
            <person name="Llopart A."/>
            <person name="Long M."/>
            <person name="Low L."/>
            <person name="Lozovsky E."/>
            <person name="Lu J."/>
            <person name="Luo M."/>
            <person name="Machado C.A."/>
            <person name="Makalowski W."/>
            <person name="Marzo M."/>
            <person name="Matsuda M."/>
            <person name="Matzkin L."/>
            <person name="McAllister B."/>
            <person name="McBride C.S."/>
            <person name="McKernan B."/>
            <person name="McKernan K."/>
            <person name="Mendez-Lago M."/>
            <person name="Minx P."/>
            <person name="Mollenhauer M.U."/>
            <person name="Montooth K."/>
            <person name="Mount S.M."/>
            <person name="Mu X."/>
            <person name="Myers E."/>
            <person name="Negre B."/>
            <person name="Newfeld S."/>
            <person name="Nielsen R."/>
            <person name="Noor M.A."/>
            <person name="O'Grady P."/>
            <person name="Pachter L."/>
            <person name="Papaceit M."/>
            <person name="Parisi M.J."/>
            <person name="Parisi M."/>
            <person name="Parts L."/>
            <person name="Pedersen J.S."/>
            <person name="Pesole G."/>
            <person name="Phillippy A.M."/>
            <person name="Ponting C.P."/>
            <person name="Pop M."/>
            <person name="Porcelli D."/>
            <person name="Powell J.R."/>
            <person name="Prohaska S."/>
            <person name="Pruitt K."/>
            <person name="Puig M."/>
            <person name="Quesneville H."/>
            <person name="Ram K.R."/>
            <person name="Rand D."/>
            <person name="Rasmussen M.D."/>
            <person name="Reed L.K."/>
            <person name="Reenan R."/>
            <person name="Reily A."/>
            <person name="Remington K.A."/>
            <person name="Rieger T.T."/>
            <person name="Ritchie M.G."/>
            <person name="Robin C."/>
            <person name="Rogers Y.H."/>
            <person name="Rohde C."/>
            <person name="Rozas J."/>
            <person name="Rubenfield M.J."/>
            <person name="Ruiz A."/>
            <person name="Russo S."/>
            <person name="Salzberg S.L."/>
            <person name="Sanchez-Gracia A."/>
            <person name="Saranga D.J."/>
            <person name="Sato H."/>
            <person name="Schaeffer S.W."/>
            <person name="Schatz M.C."/>
            <person name="Schlenke T."/>
            <person name="Schwartz R."/>
            <person name="Segarra C."/>
            <person name="Singh R.S."/>
            <person name="Sirot L."/>
            <person name="Sirota M."/>
            <person name="Sisneros N.B."/>
            <person name="Smith C.D."/>
            <person name="Smith T.F."/>
            <person name="Spieth J."/>
            <person name="Stage D.E."/>
            <person name="Stark A."/>
            <person name="Stephan W."/>
            <person name="Strausberg R.L."/>
            <person name="Strempel S."/>
            <person name="Sturgill D."/>
            <person name="Sutton G."/>
            <person name="Sutton G.G."/>
            <person name="Tao W."/>
            <person name="Teichmann S."/>
            <person name="Tobari Y.N."/>
            <person name="Tomimura Y."/>
            <person name="Tsolas J.M."/>
            <person name="Valente V.L."/>
            <person name="Venter E."/>
            <person name="Venter J.C."/>
            <person name="Vicario S."/>
            <person name="Vieira F.G."/>
            <person name="Vilella A.J."/>
            <person name="Villasante A."/>
            <person name="Walenz B."/>
            <person name="Wang J."/>
            <person name="Wasserman M."/>
            <person name="Watts T."/>
            <person name="Wilson D."/>
            <person name="Wilson R.K."/>
            <person name="Wing R.A."/>
            <person name="Wolfner M.F."/>
            <person name="Wong A."/>
            <person name="Wong G.K."/>
            <person name="Wu C.I."/>
            <person name="Wu G."/>
            <person name="Yamamoto D."/>
            <person name="Yang H.P."/>
            <person name="Yang S.P."/>
            <person name="Yorke J.A."/>
            <person name="Yoshida K."/>
            <person name="Zdobnov E."/>
            <person name="Zhang P."/>
            <person name="Zhang Y."/>
            <person name="Zimin A.V."/>
            <person name="Baldwin J."/>
            <person name="Abdouelleil A."/>
            <person name="Abdulkadir J."/>
            <person name="Abebe A."/>
            <person name="Abera B."/>
            <person name="Abreu J."/>
            <person name="Acer S.C."/>
            <person name="Aftuck L."/>
            <person name="Alexander A."/>
            <person name="An P."/>
            <person name="Anderson E."/>
            <person name="Anderson S."/>
            <person name="Arachi H."/>
            <person name="Azer M."/>
            <person name="Bachantsang P."/>
            <person name="Barry A."/>
            <person name="Bayul T."/>
            <person name="Berlin A."/>
            <person name="Bessette D."/>
            <person name="Bloom T."/>
            <person name="Blye J."/>
            <person name="Boguslavskiy L."/>
            <person name="Bonnet C."/>
            <person name="Boukhgalter B."/>
            <person name="Bourzgui I."/>
            <person name="Brown A."/>
            <person name="Cahill P."/>
            <person name="Channer S."/>
            <person name="Cheshatsang Y."/>
            <person name="Chuda L."/>
            <person name="Citroen M."/>
            <person name="Collymore A."/>
            <person name="Cooke P."/>
            <person name="Costello M."/>
            <person name="D'Aco K."/>
            <person name="Daza R."/>
            <person name="De Haan G."/>
            <person name="DeGray S."/>
            <person name="DeMaso C."/>
            <person name="Dhargay N."/>
            <person name="Dooley K."/>
            <person name="Dooley E."/>
            <person name="Doricent M."/>
            <person name="Dorje P."/>
            <person name="Dorjee K."/>
            <person name="Dupes A."/>
            <person name="Elong R."/>
            <person name="Falk J."/>
            <person name="Farina A."/>
            <person name="Faro S."/>
            <person name="Ferguson D."/>
            <person name="Fisher S."/>
            <person name="Foley C.D."/>
            <person name="Franke A."/>
            <person name="Friedrich D."/>
            <person name="Gadbois L."/>
            <person name="Gearin G."/>
            <person name="Gearin C.R."/>
            <person name="Giannoukos G."/>
            <person name="Goode T."/>
            <person name="Graham J."/>
            <person name="Grandbois E."/>
            <person name="Grewal S."/>
            <person name="Gyaltsen K."/>
            <person name="Hafez N."/>
            <person name="Hagos B."/>
            <person name="Hall J."/>
            <person name="Henson C."/>
            <person name="Hollinger A."/>
            <person name="Honan T."/>
            <person name="Huard M.D."/>
            <person name="Hughes L."/>
            <person name="Hurhula B."/>
            <person name="Husby M.E."/>
            <person name="Kamat A."/>
            <person name="Kanga B."/>
            <person name="Kashin S."/>
            <person name="Khazanovich D."/>
            <person name="Kisner P."/>
            <person name="Lance K."/>
            <person name="Lara M."/>
            <person name="Lee W."/>
            <person name="Lennon N."/>
            <person name="Letendre F."/>
            <person name="LeVine R."/>
            <person name="Lipovsky A."/>
            <person name="Liu X."/>
            <person name="Liu J."/>
            <person name="Liu S."/>
            <person name="Lokyitsang T."/>
            <person name="Lokyitsang Y."/>
            <person name="Lubonja R."/>
            <person name="Lui A."/>
            <person name="MacDonald P."/>
            <person name="Magnisalis V."/>
            <person name="Maru K."/>
            <person name="Matthews C."/>
            <person name="McCusker W."/>
            <person name="McDonough S."/>
            <person name="Mehta T."/>
            <person name="Meldrim J."/>
            <person name="Meneus L."/>
            <person name="Mihai O."/>
            <person name="Mihalev A."/>
            <person name="Mihova T."/>
            <person name="Mittelman R."/>
            <person name="Mlenga V."/>
            <person name="Montmayeur A."/>
            <person name="Mulrain L."/>
            <person name="Navidi A."/>
            <person name="Naylor J."/>
            <person name="Negash T."/>
            <person name="Nguyen T."/>
            <person name="Nguyen N."/>
            <person name="Nicol R."/>
            <person name="Norbu C."/>
            <person name="Norbu N."/>
            <person name="Novod N."/>
            <person name="O'Neill B."/>
            <person name="Osman S."/>
            <person name="Markiewicz E."/>
            <person name="Oyono O.L."/>
            <person name="Patti C."/>
            <person name="Phunkhang P."/>
            <person name="Pierre F."/>
            <person name="Priest M."/>
            <person name="Raghuraman S."/>
            <person name="Rege F."/>
            <person name="Reyes R."/>
            <person name="Rise C."/>
            <person name="Rogov P."/>
            <person name="Ross K."/>
            <person name="Ryan E."/>
            <person name="Settipalli S."/>
            <person name="Shea T."/>
            <person name="Sherpa N."/>
            <person name="Shi L."/>
            <person name="Shih D."/>
            <person name="Sparrow T."/>
            <person name="Spaulding J."/>
            <person name="Stalker J."/>
            <person name="Stange-Thomann N."/>
            <person name="Stavropoulos S."/>
            <person name="Stone C."/>
            <person name="Strader C."/>
            <person name="Tesfaye S."/>
            <person name="Thomson T."/>
            <person name="Thoulutsang Y."/>
            <person name="Thoulutsang D."/>
            <person name="Topham K."/>
            <person name="Topping I."/>
            <person name="Tsamla T."/>
            <person name="Vassiliev H."/>
            <person name="Vo A."/>
            <person name="Wangchuk T."/>
            <person name="Wangdi T."/>
            <person name="Weiand M."/>
            <person name="Wilkinson J."/>
            <person name="Wilson A."/>
            <person name="Yadav S."/>
            <person name="Young G."/>
            <person name="Yu Q."/>
            <person name="Zembek L."/>
            <person name="Zhong D."/>
            <person name="Zimmer A."/>
            <person name="Zwirko Z."/>
            <person name="Jaffe D.B."/>
            <person name="Alvarez P."/>
            <person name="Brockman W."/>
            <person name="Butler J."/>
            <person name="Chin C."/>
            <person name="Gnerre S."/>
            <person name="Grabherr M."/>
            <person name="Kleber M."/>
            <person name="Mauceli E."/>
            <person name="MacCallum I."/>
        </authorList>
    </citation>
    <scope>NUCLEOTIDE SEQUENCE [LARGE SCALE GENOMIC DNA]</scope>
    <source>
        <strain evidence="3">Tucson 15010-1051.87</strain>
    </source>
</reference>
<dbReference type="PhylomeDB" id="B4M2N7"/>
<dbReference type="HOGENOM" id="CLU_2402034_0_0_1"/>
<dbReference type="AlphaFoldDB" id="B4M2N7"/>
<dbReference type="eggNOG" id="ENOG502TFAS">
    <property type="taxonomic scope" value="Eukaryota"/>
</dbReference>
<sequence length="93" mass="9486">MDEDKPFNPFYIGPHPSKACALPETLPRECSPDCTAPKVGGVEAVGSESAGKGVGSQGTAGRGNESLSEAAPASNSSNLATPCAPYPCYDRSK</sequence>
<dbReference type="EMBL" id="CH940651">
    <property type="protein sequence ID" value="EDW65941.1"/>
    <property type="molecule type" value="Genomic_DNA"/>
</dbReference>
<accession>B4M2N7</accession>
<keyword evidence="3" id="KW-1185">Reference proteome</keyword>
<evidence type="ECO:0000313" key="3">
    <source>
        <dbReference type="Proteomes" id="UP000008792"/>
    </source>
</evidence>
<feature type="region of interest" description="Disordered" evidence="1">
    <location>
        <begin position="45"/>
        <end position="93"/>
    </location>
</feature>
<dbReference type="OrthoDB" id="7871355at2759"/>
<feature type="compositionally biased region" description="Gly residues" evidence="1">
    <location>
        <begin position="52"/>
        <end position="61"/>
    </location>
</feature>
<gene>
    <name evidence="2" type="primary">Dvir\GJ19526</name>
    <name evidence="2" type="ORF">Dvir_GJ19526</name>
</gene>
<evidence type="ECO:0000256" key="1">
    <source>
        <dbReference type="SAM" id="MobiDB-lite"/>
    </source>
</evidence>
<name>B4M2N7_DROVI</name>
<organism evidence="2 3">
    <name type="scientific">Drosophila virilis</name>
    <name type="common">Fruit fly</name>
    <dbReference type="NCBI Taxonomy" id="7244"/>
    <lineage>
        <taxon>Eukaryota</taxon>
        <taxon>Metazoa</taxon>
        <taxon>Ecdysozoa</taxon>
        <taxon>Arthropoda</taxon>
        <taxon>Hexapoda</taxon>
        <taxon>Insecta</taxon>
        <taxon>Pterygota</taxon>
        <taxon>Neoptera</taxon>
        <taxon>Endopterygota</taxon>
        <taxon>Diptera</taxon>
        <taxon>Brachycera</taxon>
        <taxon>Muscomorpha</taxon>
        <taxon>Ephydroidea</taxon>
        <taxon>Drosophilidae</taxon>
        <taxon>Drosophila</taxon>
    </lineage>
</organism>
<dbReference type="KEGG" id="dvi:6631806"/>
<dbReference type="InParanoid" id="B4M2N7"/>
<dbReference type="Proteomes" id="UP000008792">
    <property type="component" value="Unassembled WGS sequence"/>
</dbReference>
<proteinExistence type="predicted"/>
<dbReference type="OMA" id="CAPYPCY"/>